<protein>
    <submittedName>
        <fullName evidence="2">Uncharacterized protein</fullName>
    </submittedName>
</protein>
<reference evidence="2" key="1">
    <citation type="submission" date="2023-03" db="EMBL/GenBank/DDBJ databases">
        <title>Mating type loci evolution in Malassezia.</title>
        <authorList>
            <person name="Coelho M.A."/>
        </authorList>
    </citation>
    <scope>NUCLEOTIDE SEQUENCE</scope>
    <source>
        <strain evidence="2">CBS 9557</strain>
    </source>
</reference>
<feature type="compositionally biased region" description="Polar residues" evidence="1">
    <location>
        <begin position="283"/>
        <end position="295"/>
    </location>
</feature>
<feature type="compositionally biased region" description="Low complexity" evidence="1">
    <location>
        <begin position="119"/>
        <end position="130"/>
    </location>
</feature>
<feature type="compositionally biased region" description="Polar residues" evidence="1">
    <location>
        <begin position="318"/>
        <end position="331"/>
    </location>
</feature>
<feature type="region of interest" description="Disordered" evidence="1">
    <location>
        <begin position="185"/>
        <end position="359"/>
    </location>
</feature>
<gene>
    <name evidence="2" type="ORF">MNAN1_002433</name>
</gene>
<evidence type="ECO:0000256" key="1">
    <source>
        <dbReference type="SAM" id="MobiDB-lite"/>
    </source>
</evidence>
<name>A0AAF0ERH0_9BASI</name>
<organism evidence="2 3">
    <name type="scientific">Malassezia nana</name>
    <dbReference type="NCBI Taxonomy" id="180528"/>
    <lineage>
        <taxon>Eukaryota</taxon>
        <taxon>Fungi</taxon>
        <taxon>Dikarya</taxon>
        <taxon>Basidiomycota</taxon>
        <taxon>Ustilaginomycotina</taxon>
        <taxon>Malasseziomycetes</taxon>
        <taxon>Malasseziales</taxon>
        <taxon>Malasseziaceae</taxon>
        <taxon>Malassezia</taxon>
    </lineage>
</organism>
<proteinExistence type="predicted"/>
<evidence type="ECO:0000313" key="2">
    <source>
        <dbReference type="EMBL" id="WFD27436.1"/>
    </source>
</evidence>
<dbReference type="Proteomes" id="UP001213623">
    <property type="component" value="Chromosome 4"/>
</dbReference>
<accession>A0AAF0ERH0</accession>
<feature type="compositionally biased region" description="Polar residues" evidence="1">
    <location>
        <begin position="105"/>
        <end position="118"/>
    </location>
</feature>
<dbReference type="EMBL" id="CP119895">
    <property type="protein sequence ID" value="WFD27436.1"/>
    <property type="molecule type" value="Genomic_DNA"/>
</dbReference>
<feature type="region of interest" description="Disordered" evidence="1">
    <location>
        <begin position="104"/>
        <end position="154"/>
    </location>
</feature>
<sequence length="389" mass="42247">MRAWAAALGDMDAAASFLWKPGAQGKDNLRRWKSYWHGNGANGANPPMAANSDMFRAPESKLQPGSDKLTVSPKDLHLDYNEAHTPPAKYNNINLFGDMAPLFPSQPSLGDSTSQTMPLSLSSGMETGSSTEEEDDEDEKPFQPSTNTQDASMGITMPNERLLEQWSKPLYGPPRNVSENHELQTVGDWPTVGPTFSSMSTSSESEDELLGNPGPRMQKSRGRTNPLARTNSGAMTGYGYIPSSQDSAFSTSTDTESMGDSQMSISATESEAAREDTAERSPSILNSAQAITPATDQEEETQPSLEDPSKAAVLRSSDYPQKNNMSSSDVPDNSMAPSSEPSSPEPDGDSDYEQTHHDDVVVLHELYPGRASQMRQMLCMHYAYVQSPS</sequence>
<evidence type="ECO:0000313" key="3">
    <source>
        <dbReference type="Proteomes" id="UP001213623"/>
    </source>
</evidence>
<feature type="compositionally biased region" description="Polar residues" evidence="1">
    <location>
        <begin position="242"/>
        <end position="269"/>
    </location>
</feature>
<keyword evidence="3" id="KW-1185">Reference proteome</keyword>
<dbReference type="AlphaFoldDB" id="A0AAF0ERH0"/>